<protein>
    <submittedName>
        <fullName evidence="1">Uncharacterized protein</fullName>
    </submittedName>
</protein>
<organism evidence="1 2">
    <name type="scientific">Herbiconiux ginsengi</name>
    <dbReference type="NCBI Taxonomy" id="381665"/>
    <lineage>
        <taxon>Bacteria</taxon>
        <taxon>Bacillati</taxon>
        <taxon>Actinomycetota</taxon>
        <taxon>Actinomycetes</taxon>
        <taxon>Micrococcales</taxon>
        <taxon>Microbacteriaceae</taxon>
        <taxon>Herbiconiux</taxon>
    </lineage>
</organism>
<dbReference type="AlphaFoldDB" id="A0A1H3L734"/>
<keyword evidence="2" id="KW-1185">Reference proteome</keyword>
<name>A0A1H3L734_9MICO</name>
<reference evidence="1 2" key="1">
    <citation type="submission" date="2016-10" db="EMBL/GenBank/DDBJ databases">
        <authorList>
            <person name="de Groot N.N."/>
        </authorList>
    </citation>
    <scope>NUCLEOTIDE SEQUENCE [LARGE SCALE GENOMIC DNA]</scope>
    <source>
        <strain evidence="1 2">CGMCC 4.3491</strain>
    </source>
</reference>
<gene>
    <name evidence="1" type="ORF">SAMN05216554_0852</name>
</gene>
<dbReference type="RefSeq" id="WP_092549201.1">
    <property type="nucleotide sequence ID" value="NZ_FNPZ01000001.1"/>
</dbReference>
<evidence type="ECO:0000313" key="2">
    <source>
        <dbReference type="Proteomes" id="UP000198891"/>
    </source>
</evidence>
<dbReference type="OrthoDB" id="5123100at2"/>
<dbReference type="STRING" id="381665.SAMN05216554_0852"/>
<sequence length="64" mass="7108">MTSETPSTPDDLTGTPDERAKQLAQLADAALSAEWLRRQLDSALRDWAADESELDIVKDSRADY</sequence>
<dbReference type="EMBL" id="FNPZ01000001">
    <property type="protein sequence ID" value="SDY60019.1"/>
    <property type="molecule type" value="Genomic_DNA"/>
</dbReference>
<dbReference type="Proteomes" id="UP000198891">
    <property type="component" value="Unassembled WGS sequence"/>
</dbReference>
<accession>A0A1H3L734</accession>
<evidence type="ECO:0000313" key="1">
    <source>
        <dbReference type="EMBL" id="SDY60019.1"/>
    </source>
</evidence>
<proteinExistence type="predicted"/>